<dbReference type="Proteomes" id="UP000243002">
    <property type="component" value="Unassembled WGS sequence"/>
</dbReference>
<dbReference type="InterPro" id="IPR020846">
    <property type="entry name" value="MFS_dom"/>
</dbReference>
<feature type="transmembrane region" description="Helical" evidence="7">
    <location>
        <begin position="156"/>
        <end position="173"/>
    </location>
</feature>
<keyword evidence="4 7" id="KW-0812">Transmembrane</keyword>
<dbReference type="InterPro" id="IPR036259">
    <property type="entry name" value="MFS_trans_sf"/>
</dbReference>
<feature type="transmembrane region" description="Helical" evidence="7">
    <location>
        <begin position="270"/>
        <end position="290"/>
    </location>
</feature>
<evidence type="ECO:0000256" key="6">
    <source>
        <dbReference type="ARBA" id="ARBA00023136"/>
    </source>
</evidence>
<feature type="transmembrane region" description="Helical" evidence="7">
    <location>
        <begin position="333"/>
        <end position="355"/>
    </location>
</feature>
<dbReference type="InterPro" id="IPR050171">
    <property type="entry name" value="MFS_Transporters"/>
</dbReference>
<feature type="transmembrane region" description="Helical" evidence="7">
    <location>
        <begin position="296"/>
        <end position="321"/>
    </location>
</feature>
<feature type="transmembrane region" description="Helical" evidence="7">
    <location>
        <begin position="93"/>
        <end position="114"/>
    </location>
</feature>
<accession>A0A2P7N1F0</accession>
<keyword evidence="3" id="KW-1003">Cell membrane</keyword>
<sequence>MALVRLVASFGAGGVLYLTPIVFHQAAFSAQSVTQGLALAALAGTAGRFMSGMLLDRGLACSIPVLLAALAALLGDLRLFGTASFPGYVQGQLLIGIAAGLYWPAVELAVPLGCRMGPAPIPTARGYALVRSADAAGIAAGALLGALLAAAGHLRGIYLIDIICLLLVVLLLLKQPLQRASPASFDPADHTPWRQWLPPLLPLLAISLLATSLPALMQSALPLDLVRGGLERAAMPESLGALLVGLQLGVLVLIQWPVGQALAKRPIAQGLGLSLACFAMGTVLLAFSALSSQGLWLVLLAQLPLALGAAAFLPIATAAVIELSPREHQGLAMALFSQCFALSALGAPLLAGLALDAQRHAGGFWIGMTLLCLAGLNLVKRLRPRPSADFGSDGVS</sequence>
<dbReference type="Pfam" id="PF07690">
    <property type="entry name" value="MFS_1"/>
    <property type="match status" value="1"/>
</dbReference>
<comment type="subcellular location">
    <subcellularLocation>
        <location evidence="1">Cell membrane</location>
        <topology evidence="1">Multi-pass membrane protein</topology>
    </subcellularLocation>
</comment>
<dbReference type="SUPFAM" id="SSF103473">
    <property type="entry name" value="MFS general substrate transporter"/>
    <property type="match status" value="1"/>
</dbReference>
<dbReference type="OrthoDB" id="9793283at2"/>
<evidence type="ECO:0000313" key="9">
    <source>
        <dbReference type="EMBL" id="PSJ07284.1"/>
    </source>
</evidence>
<feature type="transmembrane region" description="Helical" evidence="7">
    <location>
        <begin position="239"/>
        <end position="258"/>
    </location>
</feature>
<evidence type="ECO:0000313" key="10">
    <source>
        <dbReference type="Proteomes" id="UP000243002"/>
    </source>
</evidence>
<evidence type="ECO:0000256" key="2">
    <source>
        <dbReference type="ARBA" id="ARBA00022448"/>
    </source>
</evidence>
<dbReference type="AlphaFoldDB" id="A0A2P7N1F0"/>
<evidence type="ECO:0000256" key="3">
    <source>
        <dbReference type="ARBA" id="ARBA00022475"/>
    </source>
</evidence>
<proteinExistence type="predicted"/>
<name>A0A2P7N1F0_9CYAN</name>
<reference evidence="9 10" key="1">
    <citation type="journal article" date="2018" name="Environ. Microbiol.">
        <title>Ecological and genomic features of two widespread freshwater picocyanobacteria.</title>
        <authorList>
            <person name="Cabello-Yeves P.J."/>
            <person name="Picazo A."/>
            <person name="Camacho A."/>
            <person name="Callieri C."/>
            <person name="Rosselli R."/>
            <person name="Roda-Garcia J.J."/>
            <person name="Coutinho F.H."/>
            <person name="Rodriguez-Valera F."/>
        </authorList>
    </citation>
    <scope>NUCLEOTIDE SEQUENCE [LARGE SCALE GENOMIC DNA]</scope>
    <source>
        <strain evidence="9 10">Tous</strain>
    </source>
</reference>
<dbReference type="Gene3D" id="1.20.1250.20">
    <property type="entry name" value="MFS general substrate transporter like domains"/>
    <property type="match status" value="2"/>
</dbReference>
<keyword evidence="6 7" id="KW-0472">Membrane</keyword>
<comment type="caution">
    <text evidence="9">The sequence shown here is derived from an EMBL/GenBank/DDBJ whole genome shotgun (WGS) entry which is preliminary data.</text>
</comment>
<dbReference type="PANTHER" id="PTHR23517">
    <property type="entry name" value="RESISTANCE PROTEIN MDTM, PUTATIVE-RELATED-RELATED"/>
    <property type="match status" value="1"/>
</dbReference>
<evidence type="ECO:0000256" key="7">
    <source>
        <dbReference type="SAM" id="Phobius"/>
    </source>
</evidence>
<evidence type="ECO:0000256" key="4">
    <source>
        <dbReference type="ARBA" id="ARBA00022692"/>
    </source>
</evidence>
<evidence type="ECO:0000256" key="5">
    <source>
        <dbReference type="ARBA" id="ARBA00022989"/>
    </source>
</evidence>
<keyword evidence="2" id="KW-0813">Transport</keyword>
<evidence type="ECO:0000256" key="1">
    <source>
        <dbReference type="ARBA" id="ARBA00004651"/>
    </source>
</evidence>
<feature type="transmembrane region" description="Helical" evidence="7">
    <location>
        <begin position="58"/>
        <end position="81"/>
    </location>
</feature>
<keyword evidence="10" id="KW-1185">Reference proteome</keyword>
<dbReference type="GO" id="GO:0005886">
    <property type="term" value="C:plasma membrane"/>
    <property type="evidence" value="ECO:0007669"/>
    <property type="project" value="UniProtKB-SubCell"/>
</dbReference>
<feature type="transmembrane region" description="Helical" evidence="7">
    <location>
        <begin position="200"/>
        <end position="219"/>
    </location>
</feature>
<dbReference type="InterPro" id="IPR011701">
    <property type="entry name" value="MFS"/>
</dbReference>
<feature type="transmembrane region" description="Helical" evidence="7">
    <location>
        <begin position="361"/>
        <end position="379"/>
    </location>
</feature>
<organism evidence="9 10">
    <name type="scientific">Cyanobium usitatum str. Tous</name>
    <dbReference type="NCBI Taxonomy" id="2116684"/>
    <lineage>
        <taxon>Bacteria</taxon>
        <taxon>Bacillati</taxon>
        <taxon>Cyanobacteriota</taxon>
        <taxon>Cyanophyceae</taxon>
        <taxon>Synechococcales</taxon>
        <taxon>Prochlorococcaceae</taxon>
        <taxon>Cyanobium</taxon>
    </lineage>
</organism>
<keyword evidence="5 7" id="KW-1133">Transmembrane helix</keyword>
<feature type="transmembrane region" description="Helical" evidence="7">
    <location>
        <begin position="126"/>
        <end position="150"/>
    </location>
</feature>
<feature type="transmembrane region" description="Helical" evidence="7">
    <location>
        <begin position="7"/>
        <end position="27"/>
    </location>
</feature>
<gene>
    <name evidence="9" type="ORF">C7K55_00610</name>
</gene>
<protein>
    <submittedName>
        <fullName evidence="9">MFS transporter</fullName>
    </submittedName>
</protein>
<dbReference type="PROSITE" id="PS50850">
    <property type="entry name" value="MFS"/>
    <property type="match status" value="1"/>
</dbReference>
<feature type="domain" description="Major facilitator superfamily (MFS) profile" evidence="8">
    <location>
        <begin position="200"/>
        <end position="396"/>
    </location>
</feature>
<dbReference type="EMBL" id="PXXO01000001">
    <property type="protein sequence ID" value="PSJ07284.1"/>
    <property type="molecule type" value="Genomic_DNA"/>
</dbReference>
<evidence type="ECO:0000259" key="8">
    <source>
        <dbReference type="PROSITE" id="PS50850"/>
    </source>
</evidence>
<dbReference type="GO" id="GO:0022857">
    <property type="term" value="F:transmembrane transporter activity"/>
    <property type="evidence" value="ECO:0007669"/>
    <property type="project" value="InterPro"/>
</dbReference>